<dbReference type="InterPro" id="IPR025333">
    <property type="entry name" value="DUF4239"/>
</dbReference>
<keyword evidence="1" id="KW-0472">Membrane</keyword>
<dbReference type="AlphaFoldDB" id="A0A9X1VU03"/>
<evidence type="ECO:0000256" key="1">
    <source>
        <dbReference type="SAM" id="Phobius"/>
    </source>
</evidence>
<name>A0A9X1VU03_9BURK</name>
<organism evidence="2 3">
    <name type="scientific">Variovorax terrae</name>
    <dbReference type="NCBI Taxonomy" id="2923278"/>
    <lineage>
        <taxon>Bacteria</taxon>
        <taxon>Pseudomonadati</taxon>
        <taxon>Pseudomonadota</taxon>
        <taxon>Betaproteobacteria</taxon>
        <taxon>Burkholderiales</taxon>
        <taxon>Comamonadaceae</taxon>
        <taxon>Variovorax</taxon>
    </lineage>
</organism>
<feature type="transmembrane region" description="Helical" evidence="1">
    <location>
        <begin position="186"/>
        <end position="205"/>
    </location>
</feature>
<proteinExistence type="predicted"/>
<comment type="caution">
    <text evidence="2">The sequence shown here is derived from an EMBL/GenBank/DDBJ whole genome shotgun (WGS) entry which is preliminary data.</text>
</comment>
<evidence type="ECO:0000313" key="2">
    <source>
        <dbReference type="EMBL" id="MCJ0763302.1"/>
    </source>
</evidence>
<dbReference type="Proteomes" id="UP001139447">
    <property type="component" value="Unassembled WGS sequence"/>
</dbReference>
<dbReference type="EMBL" id="JALGBI010000001">
    <property type="protein sequence ID" value="MCJ0763302.1"/>
    <property type="molecule type" value="Genomic_DNA"/>
</dbReference>
<dbReference type="RefSeq" id="WP_243305896.1">
    <property type="nucleotide sequence ID" value="NZ_JALGBI010000001.1"/>
</dbReference>
<sequence>MFDTLFDLDAFWQLLVFCALSAIMLAISFLWLGLLNRRFALNPKLLPVGPAFVPVTTVFALFLGFLAVDVWNQQRQATDAALKERAAWVRLTDLASADALNMPAGAPMLLRYRKAIAQEWDTASNRVENPEASEALRELRLATGALSRQGAPAALVSQWLRAVDELEEARLRRLLIGADHTDDNQWSVVLVLAFFVYFMIAAAHLDKPPAGRLILVLFALSTTVAFWQLSMHTNPYKGALSRNGMLAPGVSPLVIPKP</sequence>
<reference evidence="2" key="1">
    <citation type="submission" date="2022-03" db="EMBL/GenBank/DDBJ databases">
        <authorList>
            <person name="Woo C.Y."/>
        </authorList>
    </citation>
    <scope>NUCLEOTIDE SEQUENCE</scope>
    <source>
        <strain evidence="2">CYS-02</strain>
    </source>
</reference>
<evidence type="ECO:0008006" key="4">
    <source>
        <dbReference type="Google" id="ProtNLM"/>
    </source>
</evidence>
<feature type="transmembrane region" description="Helical" evidence="1">
    <location>
        <begin position="45"/>
        <end position="68"/>
    </location>
</feature>
<dbReference type="Pfam" id="PF14023">
    <property type="entry name" value="Bestrophin-like"/>
    <property type="match status" value="1"/>
</dbReference>
<gene>
    <name evidence="2" type="ORF">MMF98_08775</name>
</gene>
<feature type="transmembrane region" description="Helical" evidence="1">
    <location>
        <begin position="12"/>
        <end position="33"/>
    </location>
</feature>
<accession>A0A9X1VU03</accession>
<keyword evidence="1" id="KW-0812">Transmembrane</keyword>
<feature type="transmembrane region" description="Helical" evidence="1">
    <location>
        <begin position="212"/>
        <end position="230"/>
    </location>
</feature>
<keyword evidence="3" id="KW-1185">Reference proteome</keyword>
<protein>
    <recommendedName>
        <fullName evidence="4">DUF4239 domain-containing protein</fullName>
    </recommendedName>
</protein>
<evidence type="ECO:0000313" key="3">
    <source>
        <dbReference type="Proteomes" id="UP001139447"/>
    </source>
</evidence>
<keyword evidence="1" id="KW-1133">Transmembrane helix</keyword>